<organism evidence="2 3">
    <name type="scientific">Elysia crispata</name>
    <name type="common">lettuce slug</name>
    <dbReference type="NCBI Taxonomy" id="231223"/>
    <lineage>
        <taxon>Eukaryota</taxon>
        <taxon>Metazoa</taxon>
        <taxon>Spiralia</taxon>
        <taxon>Lophotrochozoa</taxon>
        <taxon>Mollusca</taxon>
        <taxon>Gastropoda</taxon>
        <taxon>Heterobranchia</taxon>
        <taxon>Euthyneura</taxon>
        <taxon>Panpulmonata</taxon>
        <taxon>Sacoglossa</taxon>
        <taxon>Placobranchoidea</taxon>
        <taxon>Plakobranchidae</taxon>
        <taxon>Elysia</taxon>
    </lineage>
</organism>
<feature type="region of interest" description="Disordered" evidence="1">
    <location>
        <begin position="1"/>
        <end position="23"/>
    </location>
</feature>
<reference evidence="2" key="1">
    <citation type="journal article" date="2023" name="G3 (Bethesda)">
        <title>A reference genome for the long-term kleptoplast-retaining sea slug Elysia crispata morphotype clarki.</title>
        <authorList>
            <person name="Eastman K.E."/>
            <person name="Pendleton A.L."/>
            <person name="Shaikh M.A."/>
            <person name="Suttiyut T."/>
            <person name="Ogas R."/>
            <person name="Tomko P."/>
            <person name="Gavelis G."/>
            <person name="Widhalm J.R."/>
            <person name="Wisecaver J.H."/>
        </authorList>
    </citation>
    <scope>NUCLEOTIDE SEQUENCE</scope>
    <source>
        <strain evidence="2">ECLA1</strain>
    </source>
</reference>
<sequence length="221" mass="25545">MKAIKAVDINQRRAGEKKKHRGKKVKKFCGRQFRRVGKDVVKINLTGEIKASQGKFGVGLGRRSPMCLHVHRDTHAGGPRVWTIDQQSKPPEHAKTSSQLIWRCRDMYTTTCTNDVRIYLRVYRETWYTHYCDVSFPSSLPGLTTIRRSREVAAYLEHFYLSVALLGKPRIHTLYSPRTRQDRGIELISVESSPSPETARPEQHHRERNRSGVKARPARER</sequence>
<dbReference type="EMBL" id="JAWDGP010007236">
    <property type="protein sequence ID" value="KAK3727676.1"/>
    <property type="molecule type" value="Genomic_DNA"/>
</dbReference>
<evidence type="ECO:0000313" key="2">
    <source>
        <dbReference type="EMBL" id="KAK3727676.1"/>
    </source>
</evidence>
<comment type="caution">
    <text evidence="2">The sequence shown here is derived from an EMBL/GenBank/DDBJ whole genome shotgun (WGS) entry which is preliminary data.</text>
</comment>
<dbReference type="AlphaFoldDB" id="A0AAE0Y063"/>
<dbReference type="Proteomes" id="UP001283361">
    <property type="component" value="Unassembled WGS sequence"/>
</dbReference>
<accession>A0AAE0Y063</accession>
<evidence type="ECO:0000256" key="1">
    <source>
        <dbReference type="SAM" id="MobiDB-lite"/>
    </source>
</evidence>
<name>A0AAE0Y063_9GAST</name>
<evidence type="ECO:0000313" key="3">
    <source>
        <dbReference type="Proteomes" id="UP001283361"/>
    </source>
</evidence>
<keyword evidence="3" id="KW-1185">Reference proteome</keyword>
<feature type="region of interest" description="Disordered" evidence="1">
    <location>
        <begin position="185"/>
        <end position="221"/>
    </location>
</feature>
<proteinExistence type="predicted"/>
<gene>
    <name evidence="2" type="ORF">RRG08_032635</name>
</gene>
<protein>
    <submittedName>
        <fullName evidence="2">Uncharacterized protein</fullName>
    </submittedName>
</protein>